<sequence length="230" mass="25996">MKLTSYSFNIVLVVLALLCWAMELSLPEPNPIKRADYIAPPIELKYLSAGFAHQASDSFWLRAVQDFDHCNQPLNEQECKGRSWLFDVVNMVVELDKYFKEAYYYGALSLTVLISDYMGASIIFDKGVKVFPQEWPLLYAAGYHALYEEQDKSKAADLYLAAANNGAPEWVRSMAGRLASEGGDNIKAEEILRQLIDLEKDPRWIEKLQKKIEASKASSKAGKKTKKDGE</sequence>
<proteinExistence type="predicted"/>
<dbReference type="PATRIC" id="fig|1184267.3.peg.1658"/>
<evidence type="ECO:0000313" key="1">
    <source>
        <dbReference type="EMBL" id="AGH95853.1"/>
    </source>
</evidence>
<dbReference type="eggNOG" id="COG0457">
    <property type="taxonomic scope" value="Bacteria"/>
</dbReference>
<dbReference type="AlphaFoldDB" id="M4V9F3"/>
<dbReference type="RefSeq" id="WP_015470343.1">
    <property type="nucleotide sequence ID" value="NC_020813.1"/>
</dbReference>
<dbReference type="EMBL" id="CP003537">
    <property type="protein sequence ID" value="AGH95853.1"/>
    <property type="molecule type" value="Genomic_DNA"/>
</dbReference>
<keyword evidence="2" id="KW-1185">Reference proteome</keyword>
<dbReference type="Proteomes" id="UP000012040">
    <property type="component" value="Chromosome"/>
</dbReference>
<dbReference type="STRING" id="1184267.A11Q_1637"/>
<organism evidence="1 2">
    <name type="scientific">Pseudobdellovibrio exovorus JSS</name>
    <dbReference type="NCBI Taxonomy" id="1184267"/>
    <lineage>
        <taxon>Bacteria</taxon>
        <taxon>Pseudomonadati</taxon>
        <taxon>Bdellovibrionota</taxon>
        <taxon>Bdellovibrionia</taxon>
        <taxon>Bdellovibrionales</taxon>
        <taxon>Pseudobdellovibrionaceae</taxon>
        <taxon>Pseudobdellovibrio</taxon>
    </lineage>
</organism>
<reference evidence="1 2" key="1">
    <citation type="journal article" date="2013" name="ISME J.">
        <title>By their genes ye shall know them: genomic signatures of predatory bacteria.</title>
        <authorList>
            <person name="Pasternak Z."/>
            <person name="Pietrokovski S."/>
            <person name="Rotem O."/>
            <person name="Gophna U."/>
            <person name="Lurie-Weinberger M.N."/>
            <person name="Jurkevitch E."/>
        </authorList>
    </citation>
    <scope>NUCLEOTIDE SEQUENCE [LARGE SCALE GENOMIC DNA]</scope>
    <source>
        <strain evidence="1 2">JSS</strain>
    </source>
</reference>
<gene>
    <name evidence="1" type="ORF">A11Q_1637</name>
</gene>
<evidence type="ECO:0000313" key="2">
    <source>
        <dbReference type="Proteomes" id="UP000012040"/>
    </source>
</evidence>
<protein>
    <submittedName>
        <fullName evidence="1">Uncharacterized protein</fullName>
    </submittedName>
</protein>
<dbReference type="OrthoDB" id="5292635at2"/>
<dbReference type="HOGENOM" id="CLU_105738_0_0_7"/>
<name>M4V9F3_9BACT</name>
<accession>M4V9F3</accession>
<dbReference type="KEGG" id="bex:A11Q_1637"/>